<dbReference type="PANTHER" id="PTHR40697">
    <property type="entry name" value="ACETOIN CATABOLISM PROTEIN X"/>
    <property type="match status" value="1"/>
</dbReference>
<dbReference type="GO" id="GO:0003951">
    <property type="term" value="F:NAD+ kinase activity"/>
    <property type="evidence" value="ECO:0007669"/>
    <property type="project" value="InterPro"/>
</dbReference>
<dbReference type="PIRSF" id="PIRSF016907">
    <property type="entry name" value="Kin_ATP-NAD"/>
    <property type="match status" value="1"/>
</dbReference>
<sequence length="362" mass="37574">MVINPLAGVGGPVGLKGSDGAGTVAVARELNASFDAARRALPALLNLGRVDVVTAAGAMGEDACREAGLQARIVAWPDSEVTSSADTQAVCRAFIDAGAKLILFAGGDGTARDVAAAVGMEVPLIGVPCGVKMYSGVFAMNASRAGELAARCARGPFEVQAVELLDIDEAMLRADRSSSRLHGYVLAPVDRARMQGSKAQMPANDRADTDAACRQLAAQFERDTLYIVGPGTTMATLCEHAGVKGTMLGVDAIANGRMIAADASEATLLDLLDKWTSAAIVVGVIGRQGCLFGRGNQPISARVLARVPRNRIEAVASVTKLLSLVDGRLFVDTGNADTDRALAGPLRIRTGANRSMVMRVMN</sequence>
<dbReference type="EMBL" id="NBTZ01000102">
    <property type="protein sequence ID" value="OTP71140.1"/>
    <property type="molecule type" value="Genomic_DNA"/>
</dbReference>
<evidence type="ECO:0000313" key="1">
    <source>
        <dbReference type="EMBL" id="OTP71140.1"/>
    </source>
</evidence>
<dbReference type="InterPro" id="IPR039065">
    <property type="entry name" value="AcoX-like"/>
</dbReference>
<dbReference type="AlphaFoldDB" id="A0A242MIL7"/>
<evidence type="ECO:0000313" key="2">
    <source>
        <dbReference type="Proteomes" id="UP000195221"/>
    </source>
</evidence>
<dbReference type="InterPro" id="IPR016064">
    <property type="entry name" value="NAD/diacylglycerol_kinase_sf"/>
</dbReference>
<organism evidence="1 2">
    <name type="scientific">Caballeronia sordidicola</name>
    <name type="common">Burkholderia sordidicola</name>
    <dbReference type="NCBI Taxonomy" id="196367"/>
    <lineage>
        <taxon>Bacteria</taxon>
        <taxon>Pseudomonadati</taxon>
        <taxon>Pseudomonadota</taxon>
        <taxon>Betaproteobacteria</taxon>
        <taxon>Burkholderiales</taxon>
        <taxon>Burkholderiaceae</taxon>
        <taxon>Caballeronia</taxon>
    </lineage>
</organism>
<dbReference type="InterPro" id="IPR011386">
    <property type="entry name" value="Put_ATP-NAD_kin"/>
</dbReference>
<dbReference type="GO" id="GO:0051287">
    <property type="term" value="F:NAD binding"/>
    <property type="evidence" value="ECO:0007669"/>
    <property type="project" value="UniProtKB-ARBA"/>
</dbReference>
<dbReference type="InterPro" id="IPR002504">
    <property type="entry name" value="NADK"/>
</dbReference>
<dbReference type="Pfam" id="PF20143">
    <property type="entry name" value="NAD_kinase_C"/>
    <property type="match status" value="1"/>
</dbReference>
<dbReference type="SUPFAM" id="SSF111331">
    <property type="entry name" value="NAD kinase/diacylglycerol kinase-like"/>
    <property type="match status" value="1"/>
</dbReference>
<dbReference type="GO" id="GO:0006741">
    <property type="term" value="P:NADP+ biosynthetic process"/>
    <property type="evidence" value="ECO:0007669"/>
    <property type="project" value="InterPro"/>
</dbReference>
<protein>
    <submittedName>
        <fullName evidence="1">Uncharacterized protein</fullName>
    </submittedName>
</protein>
<dbReference type="Pfam" id="PF01513">
    <property type="entry name" value="NAD_kinase"/>
    <property type="match status" value="1"/>
</dbReference>
<gene>
    <name evidence="1" type="ORF">PAMC26577_24725</name>
</gene>
<comment type="caution">
    <text evidence="1">The sequence shown here is derived from an EMBL/GenBank/DDBJ whole genome shotgun (WGS) entry which is preliminary data.</text>
</comment>
<dbReference type="PANTHER" id="PTHR40697:SF2">
    <property type="entry name" value="ATP-NAD KINASE-RELATED"/>
    <property type="match status" value="1"/>
</dbReference>
<proteinExistence type="predicted"/>
<accession>A0A242MIL7</accession>
<name>A0A242MIL7_CABSO</name>
<dbReference type="Gene3D" id="3.40.50.10330">
    <property type="entry name" value="Probable inorganic polyphosphate/atp-NAD kinase, domain 1"/>
    <property type="match status" value="1"/>
</dbReference>
<dbReference type="GO" id="GO:0005524">
    <property type="term" value="F:ATP binding"/>
    <property type="evidence" value="ECO:0007669"/>
    <property type="project" value="UniProtKB-ARBA"/>
</dbReference>
<reference evidence="1 2" key="1">
    <citation type="submission" date="2017-03" db="EMBL/GenBank/DDBJ databases">
        <title>Genome analysis of strain PAMC 26577.</title>
        <authorList>
            <person name="Oh H.-M."/>
            <person name="Yang J.-A."/>
        </authorList>
    </citation>
    <scope>NUCLEOTIDE SEQUENCE [LARGE SCALE GENOMIC DNA]</scope>
    <source>
        <strain evidence="1 2">PAMC 26577</strain>
    </source>
</reference>
<dbReference type="Proteomes" id="UP000195221">
    <property type="component" value="Unassembled WGS sequence"/>
</dbReference>
<dbReference type="InterPro" id="IPR017438">
    <property type="entry name" value="ATP-NAD_kinase_N"/>
</dbReference>